<dbReference type="EMBL" id="DYWT01000318">
    <property type="protein sequence ID" value="HJF34284.1"/>
    <property type="molecule type" value="Genomic_DNA"/>
</dbReference>
<evidence type="ECO:0000313" key="3">
    <source>
        <dbReference type="EMBL" id="HJF34284.1"/>
    </source>
</evidence>
<feature type="domain" description="XdhC- CoxI" evidence="1">
    <location>
        <begin position="13"/>
        <end position="78"/>
    </location>
</feature>
<dbReference type="Proteomes" id="UP000698173">
    <property type="component" value="Unassembled WGS sequence"/>
</dbReference>
<organism evidence="3 4">
    <name type="scientific">Sporosarcina psychrophila</name>
    <name type="common">Bacillus psychrophilus</name>
    <dbReference type="NCBI Taxonomy" id="1476"/>
    <lineage>
        <taxon>Bacteria</taxon>
        <taxon>Bacillati</taxon>
        <taxon>Bacillota</taxon>
        <taxon>Bacilli</taxon>
        <taxon>Bacillales</taxon>
        <taxon>Caryophanaceae</taxon>
        <taxon>Sporosarcina</taxon>
    </lineage>
</organism>
<feature type="domain" description="XdhC Rossmann" evidence="2">
    <location>
        <begin position="189"/>
        <end position="323"/>
    </location>
</feature>
<protein>
    <submittedName>
        <fullName evidence="3">XdhC family protein</fullName>
    </submittedName>
</protein>
<dbReference type="InterPro" id="IPR052698">
    <property type="entry name" value="MoCofactor_Util/Proc"/>
</dbReference>
<dbReference type="Gene3D" id="3.40.50.720">
    <property type="entry name" value="NAD(P)-binding Rossmann-like Domain"/>
    <property type="match status" value="1"/>
</dbReference>
<evidence type="ECO:0000313" key="4">
    <source>
        <dbReference type="Proteomes" id="UP000698173"/>
    </source>
</evidence>
<evidence type="ECO:0000259" key="2">
    <source>
        <dbReference type="Pfam" id="PF13478"/>
    </source>
</evidence>
<evidence type="ECO:0000259" key="1">
    <source>
        <dbReference type="Pfam" id="PF02625"/>
    </source>
</evidence>
<gene>
    <name evidence="3" type="ORF">K8V56_21175</name>
</gene>
<dbReference type="PANTHER" id="PTHR30388">
    <property type="entry name" value="ALDEHYDE OXIDOREDUCTASE MOLYBDENUM COFACTOR ASSEMBLY PROTEIN"/>
    <property type="match status" value="1"/>
</dbReference>
<reference evidence="3" key="2">
    <citation type="submission" date="2021-09" db="EMBL/GenBank/DDBJ databases">
        <authorList>
            <person name="Gilroy R."/>
        </authorList>
    </citation>
    <scope>NUCLEOTIDE SEQUENCE</scope>
    <source>
        <strain evidence="3">CHK171-7178</strain>
    </source>
</reference>
<sequence length="332" mass="37175">METIQQLIEKILSDGRPAVLAMIVNVEGSAYRKEGAWMLIRENDSQIGVISGGCLESDLQSRARKLFNTGKAEIHRYDLSAEDDLGWGRGAGCNGVVTVMIRDINSKFRRAITFLNEQLLAKNPVTFIQSMDNFDMYSFRSRNGEQYGDLDYVSQDEFSITTPFQHIAGQKAVGDDTVYHQLLWPMPNLYIFGAGVDARPLAQLAARVGYAVHMLDWRESLCNEVHFPKAKSFQTGNVEKLIGNITFSSLDSVVVMTHDFQKDLMIMQQLRPSRLLYFGILGSKKRTLRLLGGEIPDWVRSPVGLSIGADGPEEIAVSIIAELIAVKRRKKI</sequence>
<name>A0A921G336_SPOPS</name>
<accession>A0A921G336</accession>
<dbReference type="InterPro" id="IPR027051">
    <property type="entry name" value="XdhC_Rossmann_dom"/>
</dbReference>
<dbReference type="Pfam" id="PF13478">
    <property type="entry name" value="XdhC_C"/>
    <property type="match status" value="1"/>
</dbReference>
<dbReference type="PANTHER" id="PTHR30388:SF6">
    <property type="entry name" value="XANTHINE DEHYDROGENASE SUBUNIT A-RELATED"/>
    <property type="match status" value="1"/>
</dbReference>
<dbReference type="InterPro" id="IPR003777">
    <property type="entry name" value="XdhC_CoxI"/>
</dbReference>
<reference evidence="3" key="1">
    <citation type="journal article" date="2021" name="PeerJ">
        <title>Extensive microbial diversity within the chicken gut microbiome revealed by metagenomics and culture.</title>
        <authorList>
            <person name="Gilroy R."/>
            <person name="Ravi A."/>
            <person name="Getino M."/>
            <person name="Pursley I."/>
            <person name="Horton D.L."/>
            <person name="Alikhan N.F."/>
            <person name="Baker D."/>
            <person name="Gharbi K."/>
            <person name="Hall N."/>
            <person name="Watson M."/>
            <person name="Adriaenssens E.M."/>
            <person name="Foster-Nyarko E."/>
            <person name="Jarju S."/>
            <person name="Secka A."/>
            <person name="Antonio M."/>
            <person name="Oren A."/>
            <person name="Chaudhuri R.R."/>
            <person name="La Ragione R."/>
            <person name="Hildebrand F."/>
            <person name="Pallen M.J."/>
        </authorList>
    </citation>
    <scope>NUCLEOTIDE SEQUENCE</scope>
    <source>
        <strain evidence="3">CHK171-7178</strain>
    </source>
</reference>
<dbReference type="AlphaFoldDB" id="A0A921G336"/>
<proteinExistence type="predicted"/>
<comment type="caution">
    <text evidence="3">The sequence shown here is derived from an EMBL/GenBank/DDBJ whole genome shotgun (WGS) entry which is preliminary data.</text>
</comment>
<dbReference type="Pfam" id="PF02625">
    <property type="entry name" value="XdhC_CoxI"/>
    <property type="match status" value="1"/>
</dbReference>